<reference evidence="1 2" key="1">
    <citation type="submission" date="2019-04" db="EMBL/GenBank/DDBJ databases">
        <authorList>
            <person name="Jiang L."/>
        </authorList>
    </citation>
    <scope>NUCLEOTIDE SEQUENCE [LARGE SCALE GENOMIC DNA]</scope>
    <source>
        <strain evidence="1 2">YIM 131861</strain>
    </source>
</reference>
<dbReference type="Proteomes" id="UP000307380">
    <property type="component" value="Unassembled WGS sequence"/>
</dbReference>
<dbReference type="AlphaFoldDB" id="A0A4S4FVE4"/>
<accession>A0A4S4FVE4</accession>
<evidence type="ECO:0000313" key="1">
    <source>
        <dbReference type="EMBL" id="THG34331.1"/>
    </source>
</evidence>
<evidence type="ECO:0000313" key="2">
    <source>
        <dbReference type="Proteomes" id="UP000307380"/>
    </source>
</evidence>
<sequence>MTLSEAKVRAQHAHAFLNAAALVDELGEDAGVATTGNVIGSLAVLAGIAAADAICGAVLGARSAGQDHGEAVSLLSSTKPGKALAPSLRRLIESKNETQYSSGILADGRTAELVTSATRLVNGMDEVLRSVS</sequence>
<gene>
    <name evidence="1" type="ORF">E6C70_08600</name>
</gene>
<comment type="caution">
    <text evidence="1">The sequence shown here is derived from an EMBL/GenBank/DDBJ whole genome shotgun (WGS) entry which is preliminary data.</text>
</comment>
<keyword evidence="2" id="KW-1185">Reference proteome</keyword>
<dbReference type="OrthoDB" id="4375644at2"/>
<dbReference type="RefSeq" id="WP_136424129.1">
    <property type="nucleotide sequence ID" value="NZ_SSSN01000005.1"/>
</dbReference>
<organism evidence="1 2">
    <name type="scientific">Orlajensenia flava</name>
    <dbReference type="NCBI Taxonomy" id="2565934"/>
    <lineage>
        <taxon>Bacteria</taxon>
        <taxon>Bacillati</taxon>
        <taxon>Actinomycetota</taxon>
        <taxon>Actinomycetes</taxon>
        <taxon>Micrococcales</taxon>
        <taxon>Microbacteriaceae</taxon>
        <taxon>Orlajensenia</taxon>
    </lineage>
</organism>
<name>A0A4S4FVE4_9MICO</name>
<proteinExistence type="predicted"/>
<dbReference type="EMBL" id="SSSN01000005">
    <property type="protein sequence ID" value="THG34331.1"/>
    <property type="molecule type" value="Genomic_DNA"/>
</dbReference>
<protein>
    <submittedName>
        <fullName evidence="1">Uncharacterized protein</fullName>
    </submittedName>
</protein>